<dbReference type="InterPro" id="IPR050554">
    <property type="entry name" value="Met_Synthase/Corrinoid"/>
</dbReference>
<evidence type="ECO:0000256" key="3">
    <source>
        <dbReference type="ARBA" id="ARBA00023285"/>
    </source>
</evidence>
<dbReference type="PANTHER" id="PTHR45833">
    <property type="entry name" value="METHIONINE SYNTHASE"/>
    <property type="match status" value="1"/>
</dbReference>
<dbReference type="GO" id="GO:0046653">
    <property type="term" value="P:tetrahydrofolate metabolic process"/>
    <property type="evidence" value="ECO:0007669"/>
    <property type="project" value="TreeGrafter"/>
</dbReference>
<dbReference type="InterPro" id="IPR006158">
    <property type="entry name" value="Cobalamin-bd"/>
</dbReference>
<dbReference type="GO" id="GO:0031419">
    <property type="term" value="F:cobalamin binding"/>
    <property type="evidence" value="ECO:0007669"/>
    <property type="project" value="InterPro"/>
</dbReference>
<proteinExistence type="inferred from homology"/>
<accession>X1H747</accession>
<evidence type="ECO:0000256" key="2">
    <source>
        <dbReference type="ARBA" id="ARBA00022723"/>
    </source>
</evidence>
<dbReference type="GO" id="GO:0046872">
    <property type="term" value="F:metal ion binding"/>
    <property type="evidence" value="ECO:0007669"/>
    <property type="project" value="UniProtKB-KW"/>
</dbReference>
<dbReference type="PROSITE" id="PS51332">
    <property type="entry name" value="B12_BINDING"/>
    <property type="match status" value="1"/>
</dbReference>
<gene>
    <name evidence="5" type="ORF">S03H2_34070</name>
</gene>
<dbReference type="Pfam" id="PF02310">
    <property type="entry name" value="B12-binding"/>
    <property type="match status" value="1"/>
</dbReference>
<dbReference type="AlphaFoldDB" id="X1H747"/>
<protein>
    <recommendedName>
        <fullName evidence="4">B12-binding domain-containing protein</fullName>
    </recommendedName>
</protein>
<evidence type="ECO:0000313" key="5">
    <source>
        <dbReference type="EMBL" id="GAH52895.1"/>
    </source>
</evidence>
<comment type="similarity">
    <text evidence="1">Belongs to the methylamine corrinoid protein family.</text>
</comment>
<dbReference type="InterPro" id="IPR036724">
    <property type="entry name" value="Cobalamin-bd_sf"/>
</dbReference>
<dbReference type="PANTHER" id="PTHR45833:SF1">
    <property type="entry name" value="METHIONINE SYNTHASE"/>
    <property type="match status" value="1"/>
</dbReference>
<dbReference type="SUPFAM" id="SSF52242">
    <property type="entry name" value="Cobalamin (vitamin B12)-binding domain"/>
    <property type="match status" value="1"/>
</dbReference>
<feature type="non-terminal residue" evidence="5">
    <location>
        <position position="1"/>
    </location>
</feature>
<feature type="domain" description="B12-binding" evidence="4">
    <location>
        <begin position="1"/>
        <end position="111"/>
    </location>
</feature>
<evidence type="ECO:0000259" key="4">
    <source>
        <dbReference type="PROSITE" id="PS51332"/>
    </source>
</evidence>
<dbReference type="GO" id="GO:0050667">
    <property type="term" value="P:homocysteine metabolic process"/>
    <property type="evidence" value="ECO:0007669"/>
    <property type="project" value="TreeGrafter"/>
</dbReference>
<evidence type="ECO:0000256" key="1">
    <source>
        <dbReference type="ARBA" id="ARBA00010854"/>
    </source>
</evidence>
<reference evidence="5" key="1">
    <citation type="journal article" date="2014" name="Front. Microbiol.">
        <title>High frequency of phylogenetically diverse reductive dehalogenase-homologous genes in deep subseafloor sedimentary metagenomes.</title>
        <authorList>
            <person name="Kawai M."/>
            <person name="Futagami T."/>
            <person name="Toyoda A."/>
            <person name="Takaki Y."/>
            <person name="Nishi S."/>
            <person name="Hori S."/>
            <person name="Arai W."/>
            <person name="Tsubouchi T."/>
            <person name="Morono Y."/>
            <person name="Uchiyama I."/>
            <person name="Ito T."/>
            <person name="Fujiyama A."/>
            <person name="Inagaki F."/>
            <person name="Takami H."/>
        </authorList>
    </citation>
    <scope>NUCLEOTIDE SEQUENCE</scope>
    <source>
        <strain evidence="5">Expedition CK06-06</strain>
    </source>
</reference>
<comment type="caution">
    <text evidence="5">The sequence shown here is derived from an EMBL/GenBank/DDBJ whole genome shotgun (WGS) entry which is preliminary data.</text>
</comment>
<organism evidence="5">
    <name type="scientific">marine sediment metagenome</name>
    <dbReference type="NCBI Taxonomy" id="412755"/>
    <lineage>
        <taxon>unclassified sequences</taxon>
        <taxon>metagenomes</taxon>
        <taxon>ecological metagenomes</taxon>
    </lineage>
</organism>
<sequence>HDIGKKIVGMMLEREGYEIVDIGIDVPKEKFIKAIKKENPDIIGMSALLTTTMAYMREVIEAVEKAKLKQNVKIIIGGAPITQAFADEIKADGFAPEAVSAVELVKYLLKN</sequence>
<dbReference type="FunFam" id="3.40.50.280:FF:000003">
    <property type="entry name" value="Dimethylamine methyltransferase corrinoid protein"/>
    <property type="match status" value="1"/>
</dbReference>
<keyword evidence="2" id="KW-0479">Metal-binding</keyword>
<dbReference type="Gene3D" id="3.40.50.280">
    <property type="entry name" value="Cobalamin-binding domain"/>
    <property type="match status" value="1"/>
</dbReference>
<dbReference type="GO" id="GO:0005829">
    <property type="term" value="C:cytosol"/>
    <property type="evidence" value="ECO:0007669"/>
    <property type="project" value="TreeGrafter"/>
</dbReference>
<dbReference type="GO" id="GO:0008705">
    <property type="term" value="F:methionine synthase activity"/>
    <property type="evidence" value="ECO:0007669"/>
    <property type="project" value="TreeGrafter"/>
</dbReference>
<name>X1H747_9ZZZZ</name>
<keyword evidence="3" id="KW-0170">Cobalt</keyword>
<dbReference type="EMBL" id="BARU01020774">
    <property type="protein sequence ID" value="GAH52895.1"/>
    <property type="molecule type" value="Genomic_DNA"/>
</dbReference>